<dbReference type="InterPro" id="IPR050706">
    <property type="entry name" value="Cyclic-di-GMP_PDE-like"/>
</dbReference>
<dbReference type="SMART" id="SM00052">
    <property type="entry name" value="EAL"/>
    <property type="match status" value="1"/>
</dbReference>
<dbReference type="Gene3D" id="3.20.20.450">
    <property type="entry name" value="EAL domain"/>
    <property type="match status" value="1"/>
</dbReference>
<dbReference type="HOGENOM" id="CLU_000445_70_50_0"/>
<accession>U7VGB7</accession>
<dbReference type="Pfam" id="PF00563">
    <property type="entry name" value="EAL"/>
    <property type="match status" value="1"/>
</dbReference>
<dbReference type="GO" id="GO:0071111">
    <property type="term" value="F:cyclic-guanylate-specific phosphodiesterase activity"/>
    <property type="evidence" value="ECO:0007669"/>
    <property type="project" value="InterPro"/>
</dbReference>
<sequence length="240" mass="28018">MKNIKKIVSNEISEEELEKILTIVFQPVYSLEKNKIVSYEVLSRFASKNISTIEIIEQLETMDKIHLLDFLVLKKVEKYLKKSDIKLAINVSFKTILRNEFINRLHLLKGSKNLMIELVERGNFDYEDFNTTISLLYKLGIRVVMDDFPIGSSNVENLIKTQIQDVKIDRNLLRNISQEKEKKMYKGIVNLLKNRESIITAEGVETFEELEFLKKISVDLVQGYFIGKPISEEEFSKLYI</sequence>
<dbReference type="AlphaFoldDB" id="U7VGB7"/>
<protein>
    <submittedName>
        <fullName evidence="2">Cyclic diguanylate phosphodiesterase domain protein</fullName>
    </submittedName>
</protein>
<comment type="caution">
    <text evidence="2">The sequence shown here is derived from an EMBL/GenBank/DDBJ whole genome shotgun (WGS) entry which is preliminary data.</text>
</comment>
<dbReference type="CDD" id="cd01948">
    <property type="entry name" value="EAL"/>
    <property type="match status" value="1"/>
</dbReference>
<evidence type="ECO:0000313" key="3">
    <source>
        <dbReference type="Proteomes" id="UP000017081"/>
    </source>
</evidence>
<dbReference type="STRING" id="1319815.HMPREF0202_00225"/>
<keyword evidence="3" id="KW-1185">Reference proteome</keyword>
<dbReference type="PROSITE" id="PS50883">
    <property type="entry name" value="EAL"/>
    <property type="match status" value="1"/>
</dbReference>
<reference evidence="2 3" key="1">
    <citation type="submission" date="2013-08" db="EMBL/GenBank/DDBJ databases">
        <authorList>
            <person name="Weinstock G."/>
            <person name="Sodergren E."/>
            <person name="Wylie T."/>
            <person name="Fulton L."/>
            <person name="Fulton R."/>
            <person name="Fronick C."/>
            <person name="O'Laughlin M."/>
            <person name="Godfrey J."/>
            <person name="Miner T."/>
            <person name="Herter B."/>
            <person name="Appelbaum E."/>
            <person name="Cordes M."/>
            <person name="Lek S."/>
            <person name="Wollam A."/>
            <person name="Pepin K.H."/>
            <person name="Palsikar V.B."/>
            <person name="Mitreva M."/>
            <person name="Wilson R.K."/>
        </authorList>
    </citation>
    <scope>NUCLEOTIDE SEQUENCE [LARGE SCALE GENOMIC DNA]</scope>
    <source>
        <strain evidence="2 3">ATCC BAA-474</strain>
    </source>
</reference>
<dbReference type="SUPFAM" id="SSF141868">
    <property type="entry name" value="EAL domain-like"/>
    <property type="match status" value="1"/>
</dbReference>
<organism evidence="2 3">
    <name type="scientific">Cetobacterium somerae ATCC BAA-474</name>
    <dbReference type="NCBI Taxonomy" id="1319815"/>
    <lineage>
        <taxon>Bacteria</taxon>
        <taxon>Fusobacteriati</taxon>
        <taxon>Fusobacteriota</taxon>
        <taxon>Fusobacteriia</taxon>
        <taxon>Fusobacteriales</taxon>
        <taxon>Fusobacteriaceae</taxon>
        <taxon>Cetobacterium</taxon>
    </lineage>
</organism>
<evidence type="ECO:0000313" key="2">
    <source>
        <dbReference type="EMBL" id="ERT69863.1"/>
    </source>
</evidence>
<evidence type="ECO:0000259" key="1">
    <source>
        <dbReference type="PROSITE" id="PS50883"/>
    </source>
</evidence>
<dbReference type="EMBL" id="AXZF01000010">
    <property type="protein sequence ID" value="ERT69863.1"/>
    <property type="molecule type" value="Genomic_DNA"/>
</dbReference>
<dbReference type="PANTHER" id="PTHR33121:SF71">
    <property type="entry name" value="OXYGEN SENSOR PROTEIN DOSP"/>
    <property type="match status" value="1"/>
</dbReference>
<name>U7VGB7_9FUSO</name>
<gene>
    <name evidence="2" type="ORF">HMPREF0202_00225</name>
</gene>
<dbReference type="Proteomes" id="UP000017081">
    <property type="component" value="Unassembled WGS sequence"/>
</dbReference>
<proteinExistence type="predicted"/>
<dbReference type="RefSeq" id="WP_023049774.1">
    <property type="nucleotide sequence ID" value="NZ_CP173070.2"/>
</dbReference>
<dbReference type="InterPro" id="IPR001633">
    <property type="entry name" value="EAL_dom"/>
</dbReference>
<dbReference type="PANTHER" id="PTHR33121">
    <property type="entry name" value="CYCLIC DI-GMP PHOSPHODIESTERASE PDEF"/>
    <property type="match status" value="1"/>
</dbReference>
<dbReference type="InterPro" id="IPR035919">
    <property type="entry name" value="EAL_sf"/>
</dbReference>
<feature type="domain" description="EAL" evidence="1">
    <location>
        <begin position="1"/>
        <end position="240"/>
    </location>
</feature>
<dbReference type="eggNOG" id="COG2200">
    <property type="taxonomic scope" value="Bacteria"/>
</dbReference>